<evidence type="ECO:0000256" key="1">
    <source>
        <dbReference type="ARBA" id="ARBA00004906"/>
    </source>
</evidence>
<evidence type="ECO:0000256" key="3">
    <source>
        <dbReference type="ARBA" id="ARBA00022786"/>
    </source>
</evidence>
<dbReference type="PANTHER" id="PTHR11165">
    <property type="entry name" value="SKP1"/>
    <property type="match status" value="1"/>
</dbReference>
<feature type="domain" description="SKP1 component POZ" evidence="6">
    <location>
        <begin position="9"/>
        <end position="69"/>
    </location>
</feature>
<evidence type="ECO:0000256" key="4">
    <source>
        <dbReference type="PIRNR" id="PIRNR028729"/>
    </source>
</evidence>
<comment type="subunit">
    <text evidence="4">Part of a SCF (SKP1-cullin-F-box) protein ligase complex.</text>
</comment>
<comment type="function">
    <text evidence="4">Involved in ubiquitination and subsequent proteasomal degradation of target proteins. Together with CUL1, RBX1 and a F-box protein, it forms a SCF E3 ubiquitin ligase complex. The functional specificity of this complex depends on the type of F-box protein. In the SCF complex, it serves as an adapter that links the F-box protein to CUL1.</text>
</comment>
<comment type="similarity">
    <text evidence="2 4">Belongs to the SKP1 family.</text>
</comment>
<sequence>MASTKDTKTISLRSSDGQAFKVPEQTIADASAMIKALLDAGHATTDVVPLPNVTAATLSRVLDYVNKHSSDPDDSESVFLPRHDRPLARFDDDFVNVDDNTLFDLITAAADLQIEKLLDLTSKAMAERIKGKTAEDIRKRFNIVNDYNEEDAEEVCRENSWAFE</sequence>
<dbReference type="GO" id="GO:0016567">
    <property type="term" value="P:protein ubiquitination"/>
    <property type="evidence" value="ECO:0007669"/>
    <property type="project" value="UniProtKB-UniRule"/>
</dbReference>
<dbReference type="UniPathway" id="UPA00143"/>
<name>A0A5J9V248_9POAL</name>
<dbReference type="GO" id="GO:0006511">
    <property type="term" value="P:ubiquitin-dependent protein catabolic process"/>
    <property type="evidence" value="ECO:0007669"/>
    <property type="project" value="InterPro"/>
</dbReference>
<dbReference type="InterPro" id="IPR016072">
    <property type="entry name" value="Skp1_comp_dimer"/>
</dbReference>
<dbReference type="InterPro" id="IPR001232">
    <property type="entry name" value="SKP1-like"/>
</dbReference>
<dbReference type="Gramene" id="TVU29594">
    <property type="protein sequence ID" value="TVU29594"/>
    <property type="gene ID" value="EJB05_21168"/>
</dbReference>
<proteinExistence type="inferred from homology"/>
<evidence type="ECO:0000259" key="6">
    <source>
        <dbReference type="Pfam" id="PF03931"/>
    </source>
</evidence>
<dbReference type="AlphaFoldDB" id="A0A5J9V248"/>
<evidence type="ECO:0000313" key="7">
    <source>
        <dbReference type="EMBL" id="TVU29594.1"/>
    </source>
</evidence>
<dbReference type="SUPFAM" id="SSF54695">
    <property type="entry name" value="POZ domain"/>
    <property type="match status" value="1"/>
</dbReference>
<evidence type="ECO:0000256" key="2">
    <source>
        <dbReference type="ARBA" id="ARBA00009993"/>
    </source>
</evidence>
<dbReference type="InterPro" id="IPR016897">
    <property type="entry name" value="SKP1"/>
</dbReference>
<feature type="domain" description="SKP1 component dimerisation" evidence="5">
    <location>
        <begin position="116"/>
        <end position="162"/>
    </location>
</feature>
<protein>
    <recommendedName>
        <fullName evidence="4">SKP1-like protein</fullName>
    </recommendedName>
</protein>
<comment type="caution">
    <text evidence="7">The sequence shown here is derived from an EMBL/GenBank/DDBJ whole genome shotgun (WGS) entry which is preliminary data.</text>
</comment>
<keyword evidence="3 4" id="KW-0833">Ubl conjugation pathway</keyword>
<dbReference type="InterPro" id="IPR016073">
    <property type="entry name" value="Skp1_comp_POZ"/>
</dbReference>
<evidence type="ECO:0000313" key="8">
    <source>
        <dbReference type="Proteomes" id="UP000324897"/>
    </source>
</evidence>
<dbReference type="InterPro" id="IPR036296">
    <property type="entry name" value="SKP1-like_dim_sf"/>
</dbReference>
<accession>A0A5J9V248</accession>
<dbReference type="GO" id="GO:0009867">
    <property type="term" value="P:jasmonic acid mediated signaling pathway"/>
    <property type="evidence" value="ECO:0007669"/>
    <property type="project" value="UniProtKB-ARBA"/>
</dbReference>
<reference evidence="7 8" key="1">
    <citation type="journal article" date="2019" name="Sci. Rep.">
        <title>A high-quality genome of Eragrostis curvula grass provides insights into Poaceae evolution and supports new strategies to enhance forage quality.</title>
        <authorList>
            <person name="Carballo J."/>
            <person name="Santos B.A.C.M."/>
            <person name="Zappacosta D."/>
            <person name="Garbus I."/>
            <person name="Selva J.P."/>
            <person name="Gallo C.A."/>
            <person name="Diaz A."/>
            <person name="Albertini E."/>
            <person name="Caccamo M."/>
            <person name="Echenique V."/>
        </authorList>
    </citation>
    <scope>NUCLEOTIDE SEQUENCE [LARGE SCALE GENOMIC DNA]</scope>
    <source>
        <strain evidence="8">cv. Victoria</strain>
        <tissue evidence="7">Leaf</tissue>
    </source>
</reference>
<comment type="pathway">
    <text evidence="1 4">Protein modification; protein ubiquitination.</text>
</comment>
<dbReference type="EMBL" id="RWGY01000011">
    <property type="protein sequence ID" value="TVU29594.1"/>
    <property type="molecule type" value="Genomic_DNA"/>
</dbReference>
<dbReference type="Pfam" id="PF01466">
    <property type="entry name" value="Skp1"/>
    <property type="match status" value="1"/>
</dbReference>
<gene>
    <name evidence="7" type="ORF">EJB05_21168</name>
</gene>
<dbReference type="Pfam" id="PF03931">
    <property type="entry name" value="Skp1_POZ"/>
    <property type="match status" value="1"/>
</dbReference>
<dbReference type="OrthoDB" id="2342932at2759"/>
<dbReference type="Proteomes" id="UP000324897">
    <property type="component" value="Chromosome 1"/>
</dbReference>
<dbReference type="SUPFAM" id="SSF81382">
    <property type="entry name" value="Skp1 dimerisation domain-like"/>
    <property type="match status" value="1"/>
</dbReference>
<keyword evidence="8" id="KW-1185">Reference proteome</keyword>
<dbReference type="Gene3D" id="3.30.710.10">
    <property type="entry name" value="Potassium Channel Kv1.1, Chain A"/>
    <property type="match status" value="1"/>
</dbReference>
<organism evidence="7 8">
    <name type="scientific">Eragrostis curvula</name>
    <name type="common">weeping love grass</name>
    <dbReference type="NCBI Taxonomy" id="38414"/>
    <lineage>
        <taxon>Eukaryota</taxon>
        <taxon>Viridiplantae</taxon>
        <taxon>Streptophyta</taxon>
        <taxon>Embryophyta</taxon>
        <taxon>Tracheophyta</taxon>
        <taxon>Spermatophyta</taxon>
        <taxon>Magnoliopsida</taxon>
        <taxon>Liliopsida</taxon>
        <taxon>Poales</taxon>
        <taxon>Poaceae</taxon>
        <taxon>PACMAD clade</taxon>
        <taxon>Chloridoideae</taxon>
        <taxon>Eragrostideae</taxon>
        <taxon>Eragrostidinae</taxon>
        <taxon>Eragrostis</taxon>
    </lineage>
</organism>
<dbReference type="InterPro" id="IPR011333">
    <property type="entry name" value="SKP1/BTB/POZ_sf"/>
</dbReference>
<dbReference type="FunFam" id="3.30.710.10:FF:000026">
    <property type="entry name" value="E3 ubiquitin ligase complex SCF subunit"/>
    <property type="match status" value="1"/>
</dbReference>
<dbReference type="PIRSF" id="PIRSF028729">
    <property type="entry name" value="E3_ubiquit_lig_SCF_Skp"/>
    <property type="match status" value="1"/>
</dbReference>
<evidence type="ECO:0000259" key="5">
    <source>
        <dbReference type="Pfam" id="PF01466"/>
    </source>
</evidence>
<dbReference type="SMART" id="SM00512">
    <property type="entry name" value="Skp1"/>
    <property type="match status" value="1"/>
</dbReference>